<name>A0A2T4UP86_9MICO</name>
<gene>
    <name evidence="1" type="ORF">C1I63_19185</name>
</gene>
<sequence>MDRAHSDDGRAIETRWSAVVHFFRLGNSHSVDCDCRCCLATREPSMADDDLDARTGLVRHYPVSELEDAAEDAVLRAVTLETYWFGRDVIAAGYELHSGERFEDVAVTSPEGDQFAVEGWLAADAFELQFATGLRAVADEDALLAQRCVTLLERIPAGTGNAFCVI</sequence>
<dbReference type="RefSeq" id="WP_211315697.1">
    <property type="nucleotide sequence ID" value="NZ_PZPL01000002.1"/>
</dbReference>
<dbReference type="EMBL" id="PZPL01000002">
    <property type="protein sequence ID" value="PTL71346.1"/>
    <property type="molecule type" value="Genomic_DNA"/>
</dbReference>
<dbReference type="Proteomes" id="UP000241085">
    <property type="component" value="Unassembled WGS sequence"/>
</dbReference>
<dbReference type="AlphaFoldDB" id="A0A2T4UP86"/>
<comment type="caution">
    <text evidence="1">The sequence shown here is derived from an EMBL/GenBank/DDBJ whole genome shotgun (WGS) entry which is preliminary data.</text>
</comment>
<proteinExistence type="predicted"/>
<organism evidence="1 2">
    <name type="scientific">Rathayibacter caricis DSM 15933</name>
    <dbReference type="NCBI Taxonomy" id="1328867"/>
    <lineage>
        <taxon>Bacteria</taxon>
        <taxon>Bacillati</taxon>
        <taxon>Actinomycetota</taxon>
        <taxon>Actinomycetes</taxon>
        <taxon>Micrococcales</taxon>
        <taxon>Microbacteriaceae</taxon>
        <taxon>Rathayibacter</taxon>
    </lineage>
</organism>
<keyword evidence="2" id="KW-1185">Reference proteome</keyword>
<accession>A0A2T4UP86</accession>
<protein>
    <submittedName>
        <fullName evidence="1">Uncharacterized protein</fullName>
    </submittedName>
</protein>
<evidence type="ECO:0000313" key="2">
    <source>
        <dbReference type="Proteomes" id="UP000241085"/>
    </source>
</evidence>
<evidence type="ECO:0000313" key="1">
    <source>
        <dbReference type="EMBL" id="PTL71346.1"/>
    </source>
</evidence>
<reference evidence="1 2" key="1">
    <citation type="submission" date="2018-03" db="EMBL/GenBank/DDBJ databases">
        <title>Bacteriophage NCPPB3778 and a type I-E CRISPR drive the evolution of the US Biological Select Agent, Rathayibacter toxicus.</title>
        <authorList>
            <person name="Davis E.W.II."/>
            <person name="Tabima J.F."/>
            <person name="Weisberg A.J."/>
            <person name="Dantas Lopes L."/>
            <person name="Wiseman M.S."/>
            <person name="Wiseman M.S."/>
            <person name="Pupko T."/>
            <person name="Belcher M.S."/>
            <person name="Sechler A.J."/>
            <person name="Tancos M.A."/>
            <person name="Schroeder B.K."/>
            <person name="Murray T.D."/>
            <person name="Luster D.G."/>
            <person name="Schneider W.L."/>
            <person name="Rogers E."/>
            <person name="Andreote F.D."/>
            <person name="Grunwald N.J."/>
            <person name="Putnam M.L."/>
            <person name="Chang J.H."/>
        </authorList>
    </citation>
    <scope>NUCLEOTIDE SEQUENCE [LARGE SCALE GENOMIC DNA]</scope>
    <source>
        <strain evidence="1 2">DSM 15933</strain>
    </source>
</reference>